<feature type="signal peptide" evidence="1">
    <location>
        <begin position="1"/>
        <end position="24"/>
    </location>
</feature>
<feature type="chain" id="PRO_5045690816" evidence="1">
    <location>
        <begin position="25"/>
        <end position="85"/>
    </location>
</feature>
<proteinExistence type="predicted"/>
<keyword evidence="1" id="KW-0732">Signal</keyword>
<evidence type="ECO:0000313" key="2">
    <source>
        <dbReference type="EMBL" id="MFC0272534.1"/>
    </source>
</evidence>
<dbReference type="InterPro" id="IPR025341">
    <property type="entry name" value="DUF4247"/>
</dbReference>
<name>A0ABV6GG29_9BACI</name>
<dbReference type="Pfam" id="PF14042">
    <property type="entry name" value="DUF4247"/>
    <property type="match status" value="1"/>
</dbReference>
<dbReference type="EMBL" id="JBHLVO010000011">
    <property type="protein sequence ID" value="MFC0272534.1"/>
    <property type="molecule type" value="Genomic_DNA"/>
</dbReference>
<reference evidence="2 3" key="1">
    <citation type="submission" date="2024-09" db="EMBL/GenBank/DDBJ databases">
        <authorList>
            <person name="Sun Q."/>
            <person name="Mori K."/>
        </authorList>
    </citation>
    <scope>NUCLEOTIDE SEQUENCE [LARGE SCALE GENOMIC DNA]</scope>
    <source>
        <strain evidence="2 3">CCM 7228</strain>
    </source>
</reference>
<dbReference type="RefSeq" id="WP_378934955.1">
    <property type="nucleotide sequence ID" value="NZ_JBHLVO010000011.1"/>
</dbReference>
<gene>
    <name evidence="2" type="ORF">ACFFIX_13930</name>
</gene>
<evidence type="ECO:0000256" key="1">
    <source>
        <dbReference type="SAM" id="SignalP"/>
    </source>
</evidence>
<comment type="caution">
    <text evidence="2">The sequence shown here is derived from an EMBL/GenBank/DDBJ whole genome shotgun (WGS) entry which is preliminary data.</text>
</comment>
<keyword evidence="3" id="KW-1185">Reference proteome</keyword>
<sequence>MKSFKKLIVLVMTLSLLVACSAKNSIENAYPLVDVLNDDVGNESSVYLAEGDSVPVTAKKIAAANKPVEISKEDEEKCSWSMMII</sequence>
<dbReference type="PROSITE" id="PS51257">
    <property type="entry name" value="PROKAR_LIPOPROTEIN"/>
    <property type="match status" value="1"/>
</dbReference>
<organism evidence="2 3">
    <name type="scientific">Metabacillus herbersteinensis</name>
    <dbReference type="NCBI Taxonomy" id="283816"/>
    <lineage>
        <taxon>Bacteria</taxon>
        <taxon>Bacillati</taxon>
        <taxon>Bacillota</taxon>
        <taxon>Bacilli</taxon>
        <taxon>Bacillales</taxon>
        <taxon>Bacillaceae</taxon>
        <taxon>Metabacillus</taxon>
    </lineage>
</organism>
<protein>
    <submittedName>
        <fullName evidence="2">DUF4247 domain-containing protein</fullName>
    </submittedName>
</protein>
<dbReference type="Proteomes" id="UP001589854">
    <property type="component" value="Unassembled WGS sequence"/>
</dbReference>
<accession>A0ABV6GG29</accession>
<evidence type="ECO:0000313" key="3">
    <source>
        <dbReference type="Proteomes" id="UP001589854"/>
    </source>
</evidence>